<dbReference type="RefSeq" id="WP_096612492.1">
    <property type="nucleotide sequence ID" value="NZ_NWVD01000004.1"/>
</dbReference>
<sequence>MTDAPPQPLPDLLHDWACRTIGEDGFGIPNAFVVDATGALTIMALVVPPDAAYRYMLAHWAKEQPREMIFALDRFARPEQGTTLGDLLAGWHFTREKPRPFIIEYQYEPRIVKPVDWENPFWNAGLTRELNQHLRDHLGVPR</sequence>
<gene>
    <name evidence="1" type="ORF">COA17_11235</name>
</gene>
<dbReference type="AlphaFoldDB" id="A0A2A4HXF5"/>
<name>A0A2A4HXF5_9SPHN</name>
<organism evidence="1 2">
    <name type="scientific">Sphingomonas ginsenosidimutans</name>
    <dbReference type="NCBI Taxonomy" id="862134"/>
    <lineage>
        <taxon>Bacteria</taxon>
        <taxon>Pseudomonadati</taxon>
        <taxon>Pseudomonadota</taxon>
        <taxon>Alphaproteobacteria</taxon>
        <taxon>Sphingomonadales</taxon>
        <taxon>Sphingomonadaceae</taxon>
        <taxon>Sphingomonas</taxon>
    </lineage>
</organism>
<comment type="caution">
    <text evidence="1">The sequence shown here is derived from an EMBL/GenBank/DDBJ whole genome shotgun (WGS) entry which is preliminary data.</text>
</comment>
<protein>
    <submittedName>
        <fullName evidence="1">Uncharacterized protein</fullName>
    </submittedName>
</protein>
<reference evidence="1 2" key="1">
    <citation type="submission" date="2017-09" db="EMBL/GenBank/DDBJ databases">
        <title>Sphingomonas ginsenosidimutans KACC 14949, whole genome shotgun sequence.</title>
        <authorList>
            <person name="Feng G."/>
            <person name="Zhu H."/>
        </authorList>
    </citation>
    <scope>NUCLEOTIDE SEQUENCE [LARGE SCALE GENOMIC DNA]</scope>
    <source>
        <strain evidence="1 2">KACC 14949</strain>
    </source>
</reference>
<dbReference type="EMBL" id="NWVD01000004">
    <property type="protein sequence ID" value="PCG08721.1"/>
    <property type="molecule type" value="Genomic_DNA"/>
</dbReference>
<accession>A0A2A4HXF5</accession>
<dbReference type="Proteomes" id="UP000218784">
    <property type="component" value="Unassembled WGS sequence"/>
</dbReference>
<proteinExistence type="predicted"/>
<evidence type="ECO:0000313" key="2">
    <source>
        <dbReference type="Proteomes" id="UP000218784"/>
    </source>
</evidence>
<keyword evidence="2" id="KW-1185">Reference proteome</keyword>
<evidence type="ECO:0000313" key="1">
    <source>
        <dbReference type="EMBL" id="PCG08721.1"/>
    </source>
</evidence>